<name>A0A8D8EUU3_CULPI</name>
<keyword evidence="1" id="KW-0472">Membrane</keyword>
<keyword evidence="1" id="KW-0812">Transmembrane</keyword>
<feature type="transmembrane region" description="Helical" evidence="1">
    <location>
        <begin position="72"/>
        <end position="94"/>
    </location>
</feature>
<dbReference type="AlphaFoldDB" id="A0A8D8EUU3"/>
<protein>
    <submittedName>
        <fullName evidence="2">(northern house mosquito) hypothetical protein</fullName>
    </submittedName>
</protein>
<sequence>MLVLFRRLFPNDSSCGNVGNWFWFKYHKTISSMPVVLRPMNITDNLRASPLESQSSAKCTGNPFRWRSIVSYVRLILIIIFQKITVFHGLWICYVEYTKK</sequence>
<dbReference type="EMBL" id="HBUE01008264">
    <property type="protein sequence ID" value="CAG6447060.1"/>
    <property type="molecule type" value="Transcribed_RNA"/>
</dbReference>
<proteinExistence type="predicted"/>
<evidence type="ECO:0000256" key="1">
    <source>
        <dbReference type="SAM" id="Phobius"/>
    </source>
</evidence>
<reference evidence="2" key="1">
    <citation type="submission" date="2021-05" db="EMBL/GenBank/DDBJ databases">
        <authorList>
            <person name="Alioto T."/>
            <person name="Alioto T."/>
            <person name="Gomez Garrido J."/>
        </authorList>
    </citation>
    <scope>NUCLEOTIDE SEQUENCE</scope>
</reference>
<accession>A0A8D8EUU3</accession>
<evidence type="ECO:0000313" key="2">
    <source>
        <dbReference type="EMBL" id="CAG6447060.1"/>
    </source>
</evidence>
<keyword evidence="1" id="KW-1133">Transmembrane helix</keyword>
<organism evidence="2">
    <name type="scientific">Culex pipiens</name>
    <name type="common">House mosquito</name>
    <dbReference type="NCBI Taxonomy" id="7175"/>
    <lineage>
        <taxon>Eukaryota</taxon>
        <taxon>Metazoa</taxon>
        <taxon>Ecdysozoa</taxon>
        <taxon>Arthropoda</taxon>
        <taxon>Hexapoda</taxon>
        <taxon>Insecta</taxon>
        <taxon>Pterygota</taxon>
        <taxon>Neoptera</taxon>
        <taxon>Endopterygota</taxon>
        <taxon>Diptera</taxon>
        <taxon>Nematocera</taxon>
        <taxon>Culicoidea</taxon>
        <taxon>Culicidae</taxon>
        <taxon>Culicinae</taxon>
        <taxon>Culicini</taxon>
        <taxon>Culex</taxon>
        <taxon>Culex</taxon>
    </lineage>
</organism>